<evidence type="ECO:0000313" key="2">
    <source>
        <dbReference type="Proteomes" id="UP000240212"/>
    </source>
</evidence>
<reference evidence="1 2" key="1">
    <citation type="submission" date="2018-03" db="EMBL/GenBank/DDBJ databases">
        <title>Draft genome sequence of the first documented clinical Siccibacter turicensis isolate in Austria.</title>
        <authorList>
            <person name="Lepuschitz S."/>
            <person name="Pekard-Amenitsch S."/>
            <person name="Haunold R."/>
            <person name="Schill S."/>
            <person name="Mach R."/>
            <person name="Allerberger F."/>
            <person name="Ruppitsch W."/>
            <person name="Forsythe S.J."/>
        </authorList>
    </citation>
    <scope>NUCLEOTIDE SEQUENCE [LARGE SCALE GENOMIC DNA]</scope>
    <source>
        <strain evidence="1 2">6100069499-17</strain>
    </source>
</reference>
<dbReference type="Proteomes" id="UP000240212">
    <property type="component" value="Unassembled WGS sequence"/>
</dbReference>
<dbReference type="AlphaFoldDB" id="A0A2P8VNU0"/>
<organism evidence="1 2">
    <name type="scientific">Siccibacter turicensis</name>
    <dbReference type="NCBI Taxonomy" id="357233"/>
    <lineage>
        <taxon>Bacteria</taxon>
        <taxon>Pseudomonadati</taxon>
        <taxon>Pseudomonadota</taxon>
        <taxon>Gammaproteobacteria</taxon>
        <taxon>Enterobacterales</taxon>
        <taxon>Enterobacteriaceae</taxon>
        <taxon>Siccibacter</taxon>
    </lineage>
</organism>
<dbReference type="RefSeq" id="WP_106875811.1">
    <property type="nucleotide sequence ID" value="NZ_PYEP01000001.1"/>
</dbReference>
<dbReference type="EMBL" id="PYEP01000001">
    <property type="protein sequence ID" value="PSN09219.1"/>
    <property type="molecule type" value="Genomic_DNA"/>
</dbReference>
<sequence>MQNARAFKKGLSWLILLMGALYGIYSLLQFSPLEQTVIKKVNVNNLVNLYITKADAGATTDFSYRFYLYDASKGDNAFTASLDDNEPFLITSDKDALKQVDNGALYLSVKGTIYSFQSPASYMINDSIYSVPIYMRSSSY</sequence>
<comment type="caution">
    <text evidence="1">The sequence shown here is derived from an EMBL/GenBank/DDBJ whole genome shotgun (WGS) entry which is preliminary data.</text>
</comment>
<evidence type="ECO:0000313" key="1">
    <source>
        <dbReference type="EMBL" id="PSN09219.1"/>
    </source>
</evidence>
<protein>
    <submittedName>
        <fullName evidence="1">Uncharacterized protein</fullName>
    </submittedName>
</protein>
<gene>
    <name evidence="1" type="ORF">C7G83_00215</name>
</gene>
<name>A0A2P8VNU0_9ENTR</name>
<keyword evidence="2" id="KW-1185">Reference proteome</keyword>
<dbReference type="OrthoDB" id="6613997at2"/>
<proteinExistence type="predicted"/>
<accession>A0A2P8VNU0</accession>